<reference evidence="1" key="1">
    <citation type="submission" date="2021-09" db="EMBL/GenBank/DDBJ databases">
        <title>Network and meta-omics reveal the key degrader and cooperation patterns in an efficient 1,4-dioxane-degrading microbial community.</title>
        <authorList>
            <person name="Dai C."/>
        </authorList>
    </citation>
    <scope>NUCLEOTIDE SEQUENCE</scope>
    <source>
        <strain evidence="1">ZM13</strain>
    </source>
</reference>
<gene>
    <name evidence="1" type="ORF">K9D25_16225</name>
</gene>
<dbReference type="Pfam" id="PF11836">
    <property type="entry name" value="Phage_TAC_11"/>
    <property type="match status" value="1"/>
</dbReference>
<sequence length="132" mass="13662">MLVNSISATINGREHRLTVRRDSLAILDAALGGSTYAVLKKFEAGTWSTADVELVLSFALHGPTPMERIIAKLGAPQPTGDRRATAPEIAAAIGKNGPGTYADLAALTLSAALFGISESDAVWTDEVADAAA</sequence>
<dbReference type="AlphaFoldDB" id="A0A9E7A626"/>
<dbReference type="RefSeq" id="WP_244376667.1">
    <property type="nucleotide sequence ID" value="NZ_CP083239.1"/>
</dbReference>
<dbReference type="EMBL" id="CP083239">
    <property type="protein sequence ID" value="UOK70263.1"/>
    <property type="molecule type" value="Genomic_DNA"/>
</dbReference>
<dbReference type="InterPro" id="IPR021791">
    <property type="entry name" value="Phage_TAC_11"/>
</dbReference>
<organism evidence="1 2">
    <name type="scientific">Ancylobacter polymorphus</name>
    <dbReference type="NCBI Taxonomy" id="223390"/>
    <lineage>
        <taxon>Bacteria</taxon>
        <taxon>Pseudomonadati</taxon>
        <taxon>Pseudomonadota</taxon>
        <taxon>Alphaproteobacteria</taxon>
        <taxon>Hyphomicrobiales</taxon>
        <taxon>Xanthobacteraceae</taxon>
        <taxon>Ancylobacter</taxon>
    </lineage>
</organism>
<dbReference type="KEGG" id="apol:K9D25_16225"/>
<protein>
    <submittedName>
        <fullName evidence="1">Gene transfer agent family protein</fullName>
    </submittedName>
</protein>
<accession>A0A9E7A626</accession>
<evidence type="ECO:0000313" key="2">
    <source>
        <dbReference type="Proteomes" id="UP000831684"/>
    </source>
</evidence>
<dbReference type="Proteomes" id="UP000831684">
    <property type="component" value="Chromosome"/>
</dbReference>
<proteinExistence type="predicted"/>
<name>A0A9E7A626_9HYPH</name>
<evidence type="ECO:0000313" key="1">
    <source>
        <dbReference type="EMBL" id="UOK70263.1"/>
    </source>
</evidence>